<evidence type="ECO:0000256" key="1">
    <source>
        <dbReference type="SAM" id="MobiDB-lite"/>
    </source>
</evidence>
<name>A0A4V2G700_9ACTN</name>
<evidence type="ECO:0008006" key="5">
    <source>
        <dbReference type="Google" id="ProtNLM"/>
    </source>
</evidence>
<sequence length="358" mass="36705">MTQEPRDNSPAEGAHPGHPQPEPVPLPDPEPPQPIPLPEPLPPPEPPHAADDSTAVPPPWPPVPAAPVPATPGPTGGPRASIAAAEAFPGEADTPGPAPAHPAEGADFIDALPPRSQREWPPPGAYPGEPGHPGSPTELIPGAAAAGDDEPTSILPPQPDADVTEQFQPVAHQQTAAWQQPAGPAAGFPSGLAEQPTEPVGAGASPPGPPPARRTGVWVSAALAATLLFCGGGAVSAYLLLRNADRGKGAPDPATAVDRFLTAVYTEQDATAADGLICREARNAKRLAARVEQIKGYSAEYASPTFSWSEPAIGTHNEDLATVSVQLTMATADEKTAQQGLTFTVVHKTGWLVCDVRG</sequence>
<protein>
    <recommendedName>
        <fullName evidence="5">Ig-like domain-containing protein</fullName>
    </recommendedName>
</protein>
<evidence type="ECO:0000313" key="4">
    <source>
        <dbReference type="Proteomes" id="UP000292564"/>
    </source>
</evidence>
<feature type="compositionally biased region" description="Pro residues" evidence="1">
    <location>
        <begin position="56"/>
        <end position="72"/>
    </location>
</feature>
<keyword evidence="4" id="KW-1185">Reference proteome</keyword>
<proteinExistence type="predicted"/>
<feature type="region of interest" description="Disordered" evidence="1">
    <location>
        <begin position="1"/>
        <end position="213"/>
    </location>
</feature>
<gene>
    <name evidence="3" type="ORF">EV385_2443</name>
</gene>
<feature type="compositionally biased region" description="Pro residues" evidence="1">
    <location>
        <begin position="18"/>
        <end position="47"/>
    </location>
</feature>
<keyword evidence="2" id="KW-1133">Transmembrane helix</keyword>
<reference evidence="3 4" key="1">
    <citation type="submission" date="2019-02" db="EMBL/GenBank/DDBJ databases">
        <title>Sequencing the genomes of 1000 actinobacteria strains.</title>
        <authorList>
            <person name="Klenk H.-P."/>
        </authorList>
    </citation>
    <scope>NUCLEOTIDE SEQUENCE [LARGE SCALE GENOMIC DNA]</scope>
    <source>
        <strain evidence="3 4">DSM 45162</strain>
    </source>
</reference>
<dbReference type="OrthoDB" id="3383453at2"/>
<comment type="caution">
    <text evidence="3">The sequence shown here is derived from an EMBL/GenBank/DDBJ whole genome shotgun (WGS) entry which is preliminary data.</text>
</comment>
<feature type="compositionally biased region" description="Low complexity" evidence="1">
    <location>
        <begin position="173"/>
        <end position="205"/>
    </location>
</feature>
<accession>A0A4V2G700</accession>
<dbReference type="Proteomes" id="UP000292564">
    <property type="component" value="Unassembled WGS sequence"/>
</dbReference>
<keyword evidence="2" id="KW-0812">Transmembrane</keyword>
<evidence type="ECO:0000256" key="2">
    <source>
        <dbReference type="SAM" id="Phobius"/>
    </source>
</evidence>
<dbReference type="RefSeq" id="WP_130509554.1">
    <property type="nucleotide sequence ID" value="NZ_SHKY01000001.1"/>
</dbReference>
<dbReference type="EMBL" id="SHKY01000001">
    <property type="protein sequence ID" value="RZU50666.1"/>
    <property type="molecule type" value="Genomic_DNA"/>
</dbReference>
<dbReference type="AlphaFoldDB" id="A0A4V2G700"/>
<evidence type="ECO:0000313" key="3">
    <source>
        <dbReference type="EMBL" id="RZU50666.1"/>
    </source>
</evidence>
<keyword evidence="2" id="KW-0472">Membrane</keyword>
<organism evidence="3 4">
    <name type="scientific">Krasilnikovia cinnamomea</name>
    <dbReference type="NCBI Taxonomy" id="349313"/>
    <lineage>
        <taxon>Bacteria</taxon>
        <taxon>Bacillati</taxon>
        <taxon>Actinomycetota</taxon>
        <taxon>Actinomycetes</taxon>
        <taxon>Micromonosporales</taxon>
        <taxon>Micromonosporaceae</taxon>
        <taxon>Krasilnikovia</taxon>
    </lineage>
</organism>
<feature type="transmembrane region" description="Helical" evidence="2">
    <location>
        <begin position="217"/>
        <end position="241"/>
    </location>
</feature>